<protein>
    <recommendedName>
        <fullName evidence="2">Exostosin GT47 domain-containing protein</fullName>
    </recommendedName>
</protein>
<evidence type="ECO:0000313" key="3">
    <source>
        <dbReference type="EMBL" id="CAE8581133.1"/>
    </source>
</evidence>
<feature type="domain" description="Exostosin GT47" evidence="2">
    <location>
        <begin position="255"/>
        <end position="338"/>
    </location>
</feature>
<comment type="caution">
    <text evidence="3">The sequence shown here is derived from an EMBL/GenBank/DDBJ whole genome shotgun (WGS) entry which is preliminary data.</text>
</comment>
<dbReference type="OrthoDB" id="445716at2759"/>
<dbReference type="InterPro" id="IPR004263">
    <property type="entry name" value="Exostosin"/>
</dbReference>
<evidence type="ECO:0000259" key="2">
    <source>
        <dbReference type="Pfam" id="PF03016"/>
    </source>
</evidence>
<sequence length="384" mass="42871">MWDFRKAAKVALLCCLSCSFLYLRYVSITAFEGASVQPIHASSTNATVDLLPADLLPTFFLQIPVPEVEMRGARPESLRQVVQHILHWWWGYGAVKGTPGGTAYYLRELATHPRRRWQYSDADIIFIEATFEQAGPKREQVTYVFFGGWLGCGMTDPRGLPVRRDDLLCICNDRRGHDLRNDSAELYPGTTLPPERFYGGLSPADADLSSWTWLLSYQGSPKPGWFESSQAGPSLAKGFKHFQDPRVKIVIHHKRISEYTSADATTYQEILGASAFTLLPHGDMRWRYAFSEAIGACSVPVILADGLELPLEGVINWSGAVLQIPEALAGHPKALLAALPNSDEEILAMRRRVCDINRMYFATTRRRLEAVLLALAGSRSRGIK</sequence>
<dbReference type="InterPro" id="IPR040911">
    <property type="entry name" value="Exostosin_GT47"/>
</dbReference>
<accession>A0A813D362</accession>
<dbReference type="EMBL" id="CAJNNV010000033">
    <property type="protein sequence ID" value="CAE8581133.1"/>
    <property type="molecule type" value="Genomic_DNA"/>
</dbReference>
<comment type="similarity">
    <text evidence="1">Belongs to the glycosyltransferase 47 family.</text>
</comment>
<gene>
    <name evidence="3" type="ORF">PGLA1383_LOCUS164</name>
</gene>
<dbReference type="Proteomes" id="UP000654075">
    <property type="component" value="Unassembled WGS sequence"/>
</dbReference>
<keyword evidence="4" id="KW-1185">Reference proteome</keyword>
<organism evidence="3 4">
    <name type="scientific">Polarella glacialis</name>
    <name type="common">Dinoflagellate</name>
    <dbReference type="NCBI Taxonomy" id="89957"/>
    <lineage>
        <taxon>Eukaryota</taxon>
        <taxon>Sar</taxon>
        <taxon>Alveolata</taxon>
        <taxon>Dinophyceae</taxon>
        <taxon>Suessiales</taxon>
        <taxon>Suessiaceae</taxon>
        <taxon>Polarella</taxon>
    </lineage>
</organism>
<dbReference type="PANTHER" id="PTHR11062">
    <property type="entry name" value="EXOSTOSIN HEPARAN SULFATE GLYCOSYLTRANSFERASE -RELATED"/>
    <property type="match status" value="1"/>
</dbReference>
<dbReference type="GO" id="GO:0016757">
    <property type="term" value="F:glycosyltransferase activity"/>
    <property type="evidence" value="ECO:0007669"/>
    <property type="project" value="InterPro"/>
</dbReference>
<reference evidence="3" key="1">
    <citation type="submission" date="2021-02" db="EMBL/GenBank/DDBJ databases">
        <authorList>
            <person name="Dougan E. K."/>
            <person name="Rhodes N."/>
            <person name="Thang M."/>
            <person name="Chan C."/>
        </authorList>
    </citation>
    <scope>NUCLEOTIDE SEQUENCE</scope>
</reference>
<name>A0A813D362_POLGL</name>
<proteinExistence type="inferred from homology"/>
<dbReference type="Pfam" id="PF03016">
    <property type="entry name" value="Exostosin_GT47"/>
    <property type="match status" value="1"/>
</dbReference>
<evidence type="ECO:0000256" key="1">
    <source>
        <dbReference type="ARBA" id="ARBA00010271"/>
    </source>
</evidence>
<dbReference type="AlphaFoldDB" id="A0A813D362"/>
<evidence type="ECO:0000313" key="4">
    <source>
        <dbReference type="Proteomes" id="UP000654075"/>
    </source>
</evidence>